<protein>
    <submittedName>
        <fullName evidence="1">Helix-turn-helix transcriptional regulator</fullName>
    </submittedName>
</protein>
<dbReference type="CDD" id="cd00093">
    <property type="entry name" value="HTH_XRE"/>
    <property type="match status" value="1"/>
</dbReference>
<organism evidence="1 2">
    <name type="scientific">Paenibacillus terricola</name>
    <dbReference type="NCBI Taxonomy" id="2763503"/>
    <lineage>
        <taxon>Bacteria</taxon>
        <taxon>Bacillati</taxon>
        <taxon>Bacillota</taxon>
        <taxon>Bacilli</taxon>
        <taxon>Bacillales</taxon>
        <taxon>Paenibacillaceae</taxon>
        <taxon>Paenibacillus</taxon>
    </lineage>
</organism>
<keyword evidence="2" id="KW-1185">Reference proteome</keyword>
<dbReference type="SUPFAM" id="SSF47413">
    <property type="entry name" value="lambda repressor-like DNA-binding domains"/>
    <property type="match status" value="1"/>
</dbReference>
<dbReference type="InterPro" id="IPR001387">
    <property type="entry name" value="Cro/C1-type_HTH"/>
</dbReference>
<dbReference type="InterPro" id="IPR010982">
    <property type="entry name" value="Lambda_DNA-bd_dom_sf"/>
</dbReference>
<dbReference type="EMBL" id="JACXZA010000007">
    <property type="protein sequence ID" value="MBD3921911.1"/>
    <property type="molecule type" value="Genomic_DNA"/>
</dbReference>
<dbReference type="Gene3D" id="1.10.260.40">
    <property type="entry name" value="lambda repressor-like DNA-binding domains"/>
    <property type="match status" value="1"/>
</dbReference>
<evidence type="ECO:0000313" key="1">
    <source>
        <dbReference type="EMBL" id="MBD3921911.1"/>
    </source>
</evidence>
<proteinExistence type="predicted"/>
<name>A0ABR8N145_9BACL</name>
<dbReference type="Proteomes" id="UP000609346">
    <property type="component" value="Unassembled WGS sequence"/>
</dbReference>
<accession>A0ABR8N145</accession>
<dbReference type="RefSeq" id="WP_191206213.1">
    <property type="nucleotide sequence ID" value="NZ_JACXZA010000007.1"/>
</dbReference>
<sequence>MSRFDDIMNRFKTVPGVREYLESFEIQIGKQIFTRRIQLGWSQQQLVERCRQRGYPITQPMLSNIESGKKNIESNTYHIVLEVLGGAESIQIKFGPVPDEKKMTAALTE</sequence>
<comment type="caution">
    <text evidence="1">The sequence shown here is derived from an EMBL/GenBank/DDBJ whole genome shotgun (WGS) entry which is preliminary data.</text>
</comment>
<evidence type="ECO:0000313" key="2">
    <source>
        <dbReference type="Proteomes" id="UP000609346"/>
    </source>
</evidence>
<reference evidence="1 2" key="1">
    <citation type="submission" date="2020-09" db="EMBL/GenBank/DDBJ databases">
        <title>Paenibacillus sp. strain PR3 16S rRNA gene Genome sequencing and assembly.</title>
        <authorList>
            <person name="Kim J."/>
        </authorList>
    </citation>
    <scope>NUCLEOTIDE SEQUENCE [LARGE SCALE GENOMIC DNA]</scope>
    <source>
        <strain evidence="1 2">PR3</strain>
    </source>
</reference>
<gene>
    <name evidence="1" type="ORF">H8B09_24330</name>
</gene>